<name>A0A0F8XZ25_9ZZZZ</name>
<dbReference type="AlphaFoldDB" id="A0A0F8XZ25"/>
<comment type="caution">
    <text evidence="2">The sequence shown here is derived from an EMBL/GenBank/DDBJ whole genome shotgun (WGS) entry which is preliminary data.</text>
</comment>
<protein>
    <submittedName>
        <fullName evidence="2">Uncharacterized protein</fullName>
    </submittedName>
</protein>
<accession>A0A0F8XZ25</accession>
<proteinExistence type="predicted"/>
<evidence type="ECO:0000313" key="2">
    <source>
        <dbReference type="EMBL" id="KKK41361.1"/>
    </source>
</evidence>
<keyword evidence="1" id="KW-1133">Transmembrane helix</keyword>
<keyword evidence="1" id="KW-0812">Transmembrane</keyword>
<keyword evidence="1" id="KW-0472">Membrane</keyword>
<sequence length="136" mass="16117">MSKDKLTWFGFKLTKKQSLNLFIISIIGTLILIFIYLTMITNWMLPGFSGFFYFYYYDYEEQNYDIDYYIRTLIRMLPAFIIITILLIICIYSLIKAREISRSYPDLEPTITIESKIPLFCPNCGNKISGVERIQK</sequence>
<feature type="transmembrane region" description="Helical" evidence="1">
    <location>
        <begin position="73"/>
        <end position="95"/>
    </location>
</feature>
<feature type="transmembrane region" description="Helical" evidence="1">
    <location>
        <begin position="21"/>
        <end position="45"/>
    </location>
</feature>
<organism evidence="2">
    <name type="scientific">marine sediment metagenome</name>
    <dbReference type="NCBI Taxonomy" id="412755"/>
    <lineage>
        <taxon>unclassified sequences</taxon>
        <taxon>metagenomes</taxon>
        <taxon>ecological metagenomes</taxon>
    </lineage>
</organism>
<evidence type="ECO:0000256" key="1">
    <source>
        <dbReference type="SAM" id="Phobius"/>
    </source>
</evidence>
<dbReference type="EMBL" id="LAZR01070406">
    <property type="protein sequence ID" value="KKK41361.1"/>
    <property type="molecule type" value="Genomic_DNA"/>
</dbReference>
<gene>
    <name evidence="2" type="ORF">LCGC14_2724590</name>
</gene>
<reference evidence="2" key="1">
    <citation type="journal article" date="2015" name="Nature">
        <title>Complex archaea that bridge the gap between prokaryotes and eukaryotes.</title>
        <authorList>
            <person name="Spang A."/>
            <person name="Saw J.H."/>
            <person name="Jorgensen S.L."/>
            <person name="Zaremba-Niedzwiedzka K."/>
            <person name="Martijn J."/>
            <person name="Lind A.E."/>
            <person name="van Eijk R."/>
            <person name="Schleper C."/>
            <person name="Guy L."/>
            <person name="Ettema T.J."/>
        </authorList>
    </citation>
    <scope>NUCLEOTIDE SEQUENCE</scope>
</reference>